<dbReference type="Pfam" id="PF00348">
    <property type="entry name" value="polyprenyl_synt"/>
    <property type="match status" value="1"/>
</dbReference>
<name>A0ABP5LEN2_9ACTN</name>
<protein>
    <submittedName>
        <fullName evidence="8">Polyprenyl synthetase family protein</fullName>
    </submittedName>
</protein>
<organism evidence="8 9">
    <name type="scientific">Actinomadura napierensis</name>
    <dbReference type="NCBI Taxonomy" id="267854"/>
    <lineage>
        <taxon>Bacteria</taxon>
        <taxon>Bacillati</taxon>
        <taxon>Actinomycetota</taxon>
        <taxon>Actinomycetes</taxon>
        <taxon>Streptosporangiales</taxon>
        <taxon>Thermomonosporaceae</taxon>
        <taxon>Actinomadura</taxon>
    </lineage>
</organism>
<dbReference type="PANTHER" id="PTHR12001:SF85">
    <property type="entry name" value="SHORT CHAIN ISOPRENYL DIPHOSPHATE SYNTHASE"/>
    <property type="match status" value="1"/>
</dbReference>
<dbReference type="SFLD" id="SFLDS00005">
    <property type="entry name" value="Isoprenoid_Synthase_Type_I"/>
    <property type="match status" value="1"/>
</dbReference>
<dbReference type="Gene3D" id="1.10.600.10">
    <property type="entry name" value="Farnesyl Diphosphate Synthase"/>
    <property type="match status" value="1"/>
</dbReference>
<dbReference type="RefSeq" id="WP_344270783.1">
    <property type="nucleotide sequence ID" value="NZ_BAAAMR010000042.1"/>
</dbReference>
<keyword evidence="4" id="KW-0479">Metal-binding</keyword>
<evidence type="ECO:0000256" key="6">
    <source>
        <dbReference type="RuleBase" id="RU004466"/>
    </source>
</evidence>
<dbReference type="SFLD" id="SFLDG01017">
    <property type="entry name" value="Polyprenyl_Transferase_Like"/>
    <property type="match status" value="1"/>
</dbReference>
<feature type="region of interest" description="Disordered" evidence="7">
    <location>
        <begin position="1"/>
        <end position="20"/>
    </location>
</feature>
<comment type="similarity">
    <text evidence="2 6">Belongs to the FPP/GGPP synthase family.</text>
</comment>
<comment type="caution">
    <text evidence="8">The sequence shown here is derived from an EMBL/GenBank/DDBJ whole genome shotgun (WGS) entry which is preliminary data.</text>
</comment>
<evidence type="ECO:0000256" key="1">
    <source>
        <dbReference type="ARBA" id="ARBA00001946"/>
    </source>
</evidence>
<dbReference type="Proteomes" id="UP001501020">
    <property type="component" value="Unassembled WGS sequence"/>
</dbReference>
<accession>A0ABP5LEN2</accession>
<dbReference type="InterPro" id="IPR000092">
    <property type="entry name" value="Polyprenyl_synt"/>
</dbReference>
<dbReference type="EMBL" id="BAAAMR010000042">
    <property type="protein sequence ID" value="GAA2146003.1"/>
    <property type="molecule type" value="Genomic_DNA"/>
</dbReference>
<sequence>MSRLPAGGRPPAPPGSLRSSWSRIRKEVDEALLAFVDRQRPGLLAISDDLGPLLSALDALLAGGKRLRPAFCYWGWRAADGGTDDPAIVHAAASLELLQASALIHDDVMDSSDTRRGQPSVHRRFEALHHAQGWPGAAVPFGAGTAILLGDLCLAWSSEMFETCGLDEERRRRGRAVYDLMRTEVMCGQYLDMLEGTRGGATAETALRVVEFKSAKYTIERPLHLGAALAGADPRVTAALTGYGLPLGIAFQLRDDVLGVFGDPAETGKPAGDDLREGKRTVLVALTLERATAAQAAALERRLGDPELDLPGVDEARAIIEETGGLAACEAMIDGYLDEVGRALAGAPVAEEARDALAELAIAATARRT</sequence>
<gene>
    <name evidence="8" type="ORF">GCM10009727_46970</name>
</gene>
<evidence type="ECO:0000256" key="7">
    <source>
        <dbReference type="SAM" id="MobiDB-lite"/>
    </source>
</evidence>
<dbReference type="PROSITE" id="PS00723">
    <property type="entry name" value="POLYPRENYL_SYNTHASE_1"/>
    <property type="match status" value="1"/>
</dbReference>
<dbReference type="SUPFAM" id="SSF48576">
    <property type="entry name" value="Terpenoid synthases"/>
    <property type="match status" value="1"/>
</dbReference>
<dbReference type="InterPro" id="IPR008949">
    <property type="entry name" value="Isoprenoid_synthase_dom_sf"/>
</dbReference>
<comment type="cofactor">
    <cofactor evidence="1">
        <name>Mg(2+)</name>
        <dbReference type="ChEBI" id="CHEBI:18420"/>
    </cofactor>
</comment>
<keyword evidence="3 6" id="KW-0808">Transferase</keyword>
<keyword evidence="5" id="KW-0460">Magnesium</keyword>
<dbReference type="CDD" id="cd00685">
    <property type="entry name" value="Trans_IPPS_HT"/>
    <property type="match status" value="1"/>
</dbReference>
<dbReference type="PROSITE" id="PS00444">
    <property type="entry name" value="POLYPRENYL_SYNTHASE_2"/>
    <property type="match status" value="1"/>
</dbReference>
<evidence type="ECO:0000256" key="3">
    <source>
        <dbReference type="ARBA" id="ARBA00022679"/>
    </source>
</evidence>
<reference evidence="9" key="1">
    <citation type="journal article" date="2019" name="Int. J. Syst. Evol. Microbiol.">
        <title>The Global Catalogue of Microorganisms (GCM) 10K type strain sequencing project: providing services to taxonomists for standard genome sequencing and annotation.</title>
        <authorList>
            <consortium name="The Broad Institute Genomics Platform"/>
            <consortium name="The Broad Institute Genome Sequencing Center for Infectious Disease"/>
            <person name="Wu L."/>
            <person name="Ma J."/>
        </authorList>
    </citation>
    <scope>NUCLEOTIDE SEQUENCE [LARGE SCALE GENOMIC DNA]</scope>
    <source>
        <strain evidence="9">JCM 13850</strain>
    </source>
</reference>
<evidence type="ECO:0000313" key="9">
    <source>
        <dbReference type="Proteomes" id="UP001501020"/>
    </source>
</evidence>
<evidence type="ECO:0000256" key="5">
    <source>
        <dbReference type="ARBA" id="ARBA00022842"/>
    </source>
</evidence>
<keyword evidence="9" id="KW-1185">Reference proteome</keyword>
<dbReference type="InterPro" id="IPR033749">
    <property type="entry name" value="Polyprenyl_synt_CS"/>
</dbReference>
<evidence type="ECO:0000313" key="8">
    <source>
        <dbReference type="EMBL" id="GAA2146003.1"/>
    </source>
</evidence>
<evidence type="ECO:0000256" key="4">
    <source>
        <dbReference type="ARBA" id="ARBA00022723"/>
    </source>
</evidence>
<dbReference type="PANTHER" id="PTHR12001">
    <property type="entry name" value="GERANYLGERANYL PYROPHOSPHATE SYNTHASE"/>
    <property type="match status" value="1"/>
</dbReference>
<proteinExistence type="inferred from homology"/>
<evidence type="ECO:0000256" key="2">
    <source>
        <dbReference type="ARBA" id="ARBA00006706"/>
    </source>
</evidence>